<evidence type="ECO:0000313" key="3">
    <source>
        <dbReference type="Proteomes" id="UP001500621"/>
    </source>
</evidence>
<keyword evidence="3" id="KW-1185">Reference proteome</keyword>
<dbReference type="InterPro" id="IPR036390">
    <property type="entry name" value="WH_DNA-bd_sf"/>
</dbReference>
<organism evidence="2 3">
    <name type="scientific">Nocardioides nanhaiensis</name>
    <dbReference type="NCBI Taxonomy" id="1476871"/>
    <lineage>
        <taxon>Bacteria</taxon>
        <taxon>Bacillati</taxon>
        <taxon>Actinomycetota</taxon>
        <taxon>Actinomycetes</taxon>
        <taxon>Propionibacteriales</taxon>
        <taxon>Nocardioidaceae</taxon>
        <taxon>Nocardioides</taxon>
    </lineage>
</organism>
<feature type="domain" description="HTH marR-type" evidence="1">
    <location>
        <begin position="1"/>
        <end position="139"/>
    </location>
</feature>
<dbReference type="PANTHER" id="PTHR33164:SF106">
    <property type="entry name" value="TRANSCRIPTIONAL REGULATORY PROTEIN"/>
    <property type="match status" value="1"/>
</dbReference>
<accession>A0ABP8VUP9</accession>
<comment type="caution">
    <text evidence="2">The sequence shown here is derived from an EMBL/GenBank/DDBJ whole genome shotgun (WGS) entry which is preliminary data.</text>
</comment>
<sequence>MAERVVRGMREMANQSEAYIAAAGREAAMHRTDLTGLAQVMDGEHDPEGPVTPGRLSASMQLSAPATSAMLDRLERLGHVERRPHPTDRRSVEVVATDHAMEVGGQMFARVAARMGPVLAARSEEELAVIAAFLEDAAAATYEARRDIAEG</sequence>
<dbReference type="PANTHER" id="PTHR33164">
    <property type="entry name" value="TRANSCRIPTIONAL REGULATOR, MARR FAMILY"/>
    <property type="match status" value="1"/>
</dbReference>
<dbReference type="PRINTS" id="PR00598">
    <property type="entry name" value="HTHMARR"/>
</dbReference>
<dbReference type="SUPFAM" id="SSF46785">
    <property type="entry name" value="Winged helix' DNA-binding domain"/>
    <property type="match status" value="1"/>
</dbReference>
<evidence type="ECO:0000313" key="2">
    <source>
        <dbReference type="EMBL" id="GAA4670926.1"/>
    </source>
</evidence>
<evidence type="ECO:0000259" key="1">
    <source>
        <dbReference type="PROSITE" id="PS50995"/>
    </source>
</evidence>
<name>A0ABP8VUP9_9ACTN</name>
<dbReference type="InterPro" id="IPR000835">
    <property type="entry name" value="HTH_MarR-typ"/>
</dbReference>
<dbReference type="SMART" id="SM00347">
    <property type="entry name" value="HTH_MARR"/>
    <property type="match status" value="1"/>
</dbReference>
<reference evidence="3" key="1">
    <citation type="journal article" date="2019" name="Int. J. Syst. Evol. Microbiol.">
        <title>The Global Catalogue of Microorganisms (GCM) 10K type strain sequencing project: providing services to taxonomists for standard genome sequencing and annotation.</title>
        <authorList>
            <consortium name="The Broad Institute Genomics Platform"/>
            <consortium name="The Broad Institute Genome Sequencing Center for Infectious Disease"/>
            <person name="Wu L."/>
            <person name="Ma J."/>
        </authorList>
    </citation>
    <scope>NUCLEOTIDE SEQUENCE [LARGE SCALE GENOMIC DNA]</scope>
    <source>
        <strain evidence="3">JCM 18127</strain>
    </source>
</reference>
<dbReference type="EMBL" id="BAABIM010000001">
    <property type="protein sequence ID" value="GAA4670926.1"/>
    <property type="molecule type" value="Genomic_DNA"/>
</dbReference>
<dbReference type="InterPro" id="IPR036388">
    <property type="entry name" value="WH-like_DNA-bd_sf"/>
</dbReference>
<dbReference type="InterPro" id="IPR039422">
    <property type="entry name" value="MarR/SlyA-like"/>
</dbReference>
<proteinExistence type="predicted"/>
<dbReference type="Pfam" id="PF12802">
    <property type="entry name" value="MarR_2"/>
    <property type="match status" value="1"/>
</dbReference>
<gene>
    <name evidence="2" type="ORF">GCM10023226_04420</name>
</gene>
<dbReference type="Proteomes" id="UP001500621">
    <property type="component" value="Unassembled WGS sequence"/>
</dbReference>
<dbReference type="PROSITE" id="PS50995">
    <property type="entry name" value="HTH_MARR_2"/>
    <property type="match status" value="1"/>
</dbReference>
<dbReference type="Gene3D" id="1.10.10.10">
    <property type="entry name" value="Winged helix-like DNA-binding domain superfamily/Winged helix DNA-binding domain"/>
    <property type="match status" value="1"/>
</dbReference>
<protein>
    <recommendedName>
        <fullName evidence="1">HTH marR-type domain-containing protein</fullName>
    </recommendedName>
</protein>